<accession>A0A6H5J3B0</accession>
<dbReference type="PROSITE" id="PS50297">
    <property type="entry name" value="ANK_REP_REGION"/>
    <property type="match status" value="4"/>
</dbReference>
<dbReference type="Pfam" id="PF12796">
    <property type="entry name" value="Ank_2"/>
    <property type="match status" value="4"/>
</dbReference>
<feature type="repeat" description="ANK" evidence="3">
    <location>
        <begin position="901"/>
        <end position="931"/>
    </location>
</feature>
<feature type="repeat" description="ANK" evidence="3">
    <location>
        <begin position="413"/>
        <end position="447"/>
    </location>
</feature>
<evidence type="ECO:0000256" key="4">
    <source>
        <dbReference type="SAM" id="MobiDB-lite"/>
    </source>
</evidence>
<proteinExistence type="predicted"/>
<dbReference type="InterPro" id="IPR050745">
    <property type="entry name" value="Multifunctional_regulatory"/>
</dbReference>
<feature type="repeat" description="ANK" evidence="3">
    <location>
        <begin position="1237"/>
        <end position="1267"/>
    </location>
</feature>
<dbReference type="Gene3D" id="1.25.40.20">
    <property type="entry name" value="Ankyrin repeat-containing domain"/>
    <property type="match status" value="6"/>
</dbReference>
<feature type="repeat" description="ANK" evidence="3">
    <location>
        <begin position="826"/>
        <end position="860"/>
    </location>
</feature>
<feature type="repeat" description="ANK" evidence="3">
    <location>
        <begin position="1162"/>
        <end position="1196"/>
    </location>
</feature>
<dbReference type="PROSITE" id="PS50088">
    <property type="entry name" value="ANK_REPEAT"/>
    <property type="match status" value="8"/>
</dbReference>
<feature type="region of interest" description="Disordered" evidence="4">
    <location>
        <begin position="648"/>
        <end position="670"/>
    </location>
</feature>
<dbReference type="InterPro" id="IPR002110">
    <property type="entry name" value="Ankyrin_rpt"/>
</dbReference>
<organism evidence="5 6">
    <name type="scientific">Trichogramma brassicae</name>
    <dbReference type="NCBI Taxonomy" id="86971"/>
    <lineage>
        <taxon>Eukaryota</taxon>
        <taxon>Metazoa</taxon>
        <taxon>Ecdysozoa</taxon>
        <taxon>Arthropoda</taxon>
        <taxon>Hexapoda</taxon>
        <taxon>Insecta</taxon>
        <taxon>Pterygota</taxon>
        <taxon>Neoptera</taxon>
        <taxon>Endopterygota</taxon>
        <taxon>Hymenoptera</taxon>
        <taxon>Apocrita</taxon>
        <taxon>Proctotrupomorpha</taxon>
        <taxon>Chalcidoidea</taxon>
        <taxon>Trichogrammatidae</taxon>
        <taxon>Trichogramma</taxon>
    </lineage>
</organism>
<feature type="repeat" description="ANK" evidence="3">
    <location>
        <begin position="77"/>
        <end position="111"/>
    </location>
</feature>
<dbReference type="EMBL" id="CADCXV010001212">
    <property type="protein sequence ID" value="CAB0042626.1"/>
    <property type="molecule type" value="Genomic_DNA"/>
</dbReference>
<dbReference type="Proteomes" id="UP000479190">
    <property type="component" value="Unassembled WGS sequence"/>
</dbReference>
<evidence type="ECO:0000256" key="1">
    <source>
        <dbReference type="ARBA" id="ARBA00022737"/>
    </source>
</evidence>
<protein>
    <submittedName>
        <fullName evidence="5">Uncharacterized protein</fullName>
    </submittedName>
</protein>
<name>A0A6H5J3B0_9HYME</name>
<dbReference type="SUPFAM" id="SSF48403">
    <property type="entry name" value="Ankyrin repeat"/>
    <property type="match status" value="4"/>
</dbReference>
<feature type="region of interest" description="Disordered" evidence="4">
    <location>
        <begin position="986"/>
        <end position="1006"/>
    </location>
</feature>
<feature type="repeat" description="ANK" evidence="3">
    <location>
        <begin position="152"/>
        <end position="182"/>
    </location>
</feature>
<evidence type="ECO:0000313" key="5">
    <source>
        <dbReference type="EMBL" id="CAB0042626.1"/>
    </source>
</evidence>
<sequence length="1416" mass="159356">MYPYRNLPSDDRGPPAGTIDAHRSREREDLMYPAFDVNYTDESGYSHFHAACQFSCEEAVRRFLESGQDPNCIWTETGDSVLHIAVISEEPGNNIVEPLLRAGADPNVANKEGLTPLHIIAREDWDCEMLERFLQINNELNQLVQINARDKLGNTPLHLAANEKKMFEGLLRTGADPNVANDEGSTPLHIICQKNINCCDEFAESFLKINDELNQRVLIEARDKLHRTPLQCAVTKTVKKKPGSGGTSTASSGTGKEQRLMEVVLKKDTSMGGKLTPSAFARNQKFEYVLHTFYHQPPSKCYINLCSASSQGLIRSTQAAADSVSTSRKIPVPSSGKIFSTRLLATGQYHEVYYFTARERISFFFSKPHKFDVNYTDESGYSHFHAACQFSCEEAVRRFLESGQDPNCIWTETGDSVLHIAVISEEPGNNIVEPLLRAGADPNVANKEGLTPLHIIAREDWDCEMLERFLQINNELNQLVQINARDKLGNTPLHLAANEKKMFEGLLRTGADPNVANDEGSTPLHIICQKNINCCDEFAESFLKINDELNQRVLIEARDKLHRTPLQCAVVYCLPYAEFAESWRRSVELRTSHFETVRQAFQVDTSTRRKDLVWITMWPSSRHRETREKGIRAEPKRRHDDYEIIRQTKTVKKKPGSGGTSTASSGTGKEQRLMEVVLKKDTSMGGKLTPSAFARNQKFEYVLHTFYHQPPSKCYINLCSASSQGLIRSTQAAADSVSTSRKIPVPSSGKIFSTRLLATGQYHEVYYFTARERISFFFSKPHKFDVNYTDESGYSHFHAACQFSCEEAVRRFLESGQDPNCIWTETGDSVLHIAVISEEPGNNIVEPLLRAGADPNVANKEGLTPLHIIAREDWDCEMLERFLQINNELNQLVQINARDKLGNTPLHLAANEKKMFEGLLRTGADPNVANDEGSTPLHIICQKNINCCDEFAESFLKINDELNQRVLIEARDKLHRTPLQCAVTKTVKKKPGSGGTSTASSGTGKEQRLMEVVLKKDTSMGGKLTPSAFARNQKFEYVLHTFYHQPPSKCYINLCSASSQGLIRSTQAAADSVSTSRKIPVPSSGKIFSTRLLATGQYHEVYYFTARERISFFFSKPHKFDVNYTDESGYSHFHAACQFSCEEAVRRFLESGQDPNCIWTETGDSVLHIAVISEEPGNNIVEPLLRAGADPNVANKEGLTPLHIIAREDWDCEMLERFLQINNELNQLVQINARDKLGNTPLHLAANEKKMFEGLLRTGADPNVANDEGSTPLHIICQKNINCCDEFAESFLKINDELNQRVLIEARDKLHRTPLQCAVCTNYFRTSVFGVSGIDAVSTAFDGGRVKKRYLNGRQAHAFSFCPKPKIRNESNKKKLNNISLHHEVKKLLRKEKPQVQKKFLKDAAKFLEDTRKKIE</sequence>
<dbReference type="PANTHER" id="PTHR24189:SF72">
    <property type="entry name" value="ANKYRIN REPEAT-CONTAINING DOMAIN-CONTAINING PROTEIN"/>
    <property type="match status" value="1"/>
</dbReference>
<reference evidence="5 6" key="1">
    <citation type="submission" date="2020-02" db="EMBL/GenBank/DDBJ databases">
        <authorList>
            <person name="Ferguson B K."/>
        </authorList>
    </citation>
    <scope>NUCLEOTIDE SEQUENCE [LARGE SCALE GENOMIC DNA]</scope>
</reference>
<dbReference type="InterPro" id="IPR036770">
    <property type="entry name" value="Ankyrin_rpt-contain_sf"/>
</dbReference>
<dbReference type="PANTHER" id="PTHR24189">
    <property type="entry name" value="MYOTROPHIN"/>
    <property type="match status" value="1"/>
</dbReference>
<evidence type="ECO:0000256" key="3">
    <source>
        <dbReference type="PROSITE-ProRule" id="PRU00023"/>
    </source>
</evidence>
<evidence type="ECO:0000256" key="2">
    <source>
        <dbReference type="ARBA" id="ARBA00023043"/>
    </source>
</evidence>
<dbReference type="SMART" id="SM00248">
    <property type="entry name" value="ANK"/>
    <property type="match status" value="20"/>
</dbReference>
<feature type="region of interest" description="Disordered" evidence="4">
    <location>
        <begin position="1"/>
        <end position="23"/>
    </location>
</feature>
<gene>
    <name evidence="5" type="ORF">TBRA_LOCUS14237</name>
</gene>
<keyword evidence="2 3" id="KW-0040">ANK repeat</keyword>
<feature type="region of interest" description="Disordered" evidence="4">
    <location>
        <begin position="237"/>
        <end position="256"/>
    </location>
</feature>
<evidence type="ECO:0000313" key="6">
    <source>
        <dbReference type="Proteomes" id="UP000479190"/>
    </source>
</evidence>
<keyword evidence="1" id="KW-0677">Repeat</keyword>
<feature type="repeat" description="ANK" evidence="3">
    <location>
        <begin position="488"/>
        <end position="518"/>
    </location>
</feature>
<dbReference type="OrthoDB" id="5402602at2759"/>
<keyword evidence="6" id="KW-1185">Reference proteome</keyword>